<protein>
    <recommendedName>
        <fullName evidence="3">beta-N-acetylhexosaminidase</fullName>
        <ecNumber evidence="3">3.2.1.52</ecNumber>
    </recommendedName>
</protein>
<keyword evidence="4" id="KW-0378">Hydrolase</keyword>
<dbReference type="GO" id="GO:0016020">
    <property type="term" value="C:membrane"/>
    <property type="evidence" value="ECO:0007669"/>
    <property type="project" value="TreeGrafter"/>
</dbReference>
<accession>A0A645G408</accession>
<dbReference type="InterPro" id="IPR015883">
    <property type="entry name" value="Glyco_hydro_20_cat"/>
</dbReference>
<evidence type="ECO:0000256" key="1">
    <source>
        <dbReference type="ARBA" id="ARBA00001231"/>
    </source>
</evidence>
<sequence>MCAGKESTFQFLEGVLEEVIALFPSTYIHVGGDECPKVRWHDCPLCQQRMKDESLADEHQLQSYFVQRMERFINSKGRKIIGWDEILEGGLAPNAAVMSWRGEEGGISAAGQQHYVVMTPGSHCYLDHYQGDKETEPLAIGGYTPLEKIYGYEPVPAALSDDNAKYIMGAQGNVWTEYMASATHVEYMVYPRAAALSEVLWSPKESRDYSSFMKRMKTMIRRYKSIGLNFCPNEFTKSKKKHD</sequence>
<dbReference type="EMBL" id="VSSQ01069613">
    <property type="protein sequence ID" value="MPN21601.1"/>
    <property type="molecule type" value="Genomic_DNA"/>
</dbReference>
<name>A0A645G408_9ZZZZ</name>
<reference evidence="6" key="1">
    <citation type="submission" date="2019-08" db="EMBL/GenBank/DDBJ databases">
        <authorList>
            <person name="Kucharzyk K."/>
            <person name="Murdoch R.W."/>
            <person name="Higgins S."/>
            <person name="Loffler F."/>
        </authorList>
    </citation>
    <scope>NUCLEOTIDE SEQUENCE</scope>
</reference>
<dbReference type="PANTHER" id="PTHR22600:SF57">
    <property type="entry name" value="BETA-N-ACETYLHEXOSAMINIDASE"/>
    <property type="match status" value="1"/>
</dbReference>
<dbReference type="GO" id="GO:0004563">
    <property type="term" value="F:beta-N-acetylhexosaminidase activity"/>
    <property type="evidence" value="ECO:0007669"/>
    <property type="project" value="UniProtKB-EC"/>
</dbReference>
<gene>
    <name evidence="6" type="ORF">SDC9_168981</name>
</gene>
<dbReference type="EC" id="3.2.1.52" evidence="3"/>
<organism evidence="6">
    <name type="scientific">bioreactor metagenome</name>
    <dbReference type="NCBI Taxonomy" id="1076179"/>
    <lineage>
        <taxon>unclassified sequences</taxon>
        <taxon>metagenomes</taxon>
        <taxon>ecological metagenomes</taxon>
    </lineage>
</organism>
<evidence type="ECO:0000256" key="3">
    <source>
        <dbReference type="ARBA" id="ARBA00012663"/>
    </source>
</evidence>
<dbReference type="AlphaFoldDB" id="A0A645G408"/>
<dbReference type="GO" id="GO:0005975">
    <property type="term" value="P:carbohydrate metabolic process"/>
    <property type="evidence" value="ECO:0007669"/>
    <property type="project" value="InterPro"/>
</dbReference>
<evidence type="ECO:0000313" key="6">
    <source>
        <dbReference type="EMBL" id="MPN21601.1"/>
    </source>
</evidence>
<evidence type="ECO:0000256" key="4">
    <source>
        <dbReference type="ARBA" id="ARBA00022801"/>
    </source>
</evidence>
<dbReference type="PANTHER" id="PTHR22600">
    <property type="entry name" value="BETA-HEXOSAMINIDASE"/>
    <property type="match status" value="1"/>
</dbReference>
<dbReference type="PRINTS" id="PR00738">
    <property type="entry name" value="GLHYDRLASE20"/>
</dbReference>
<dbReference type="SUPFAM" id="SSF51445">
    <property type="entry name" value="(Trans)glycosidases"/>
    <property type="match status" value="1"/>
</dbReference>
<dbReference type="GO" id="GO:0030203">
    <property type="term" value="P:glycosaminoglycan metabolic process"/>
    <property type="evidence" value="ECO:0007669"/>
    <property type="project" value="TreeGrafter"/>
</dbReference>
<dbReference type="Gene3D" id="3.20.20.80">
    <property type="entry name" value="Glycosidases"/>
    <property type="match status" value="1"/>
</dbReference>
<evidence type="ECO:0000259" key="5">
    <source>
        <dbReference type="Pfam" id="PF00728"/>
    </source>
</evidence>
<evidence type="ECO:0000256" key="2">
    <source>
        <dbReference type="ARBA" id="ARBA00006285"/>
    </source>
</evidence>
<comment type="similarity">
    <text evidence="2">Belongs to the glycosyl hydrolase 20 family.</text>
</comment>
<dbReference type="Pfam" id="PF00728">
    <property type="entry name" value="Glyco_hydro_20"/>
    <property type="match status" value="1"/>
</dbReference>
<proteinExistence type="inferred from homology"/>
<feature type="domain" description="Glycoside hydrolase family 20 catalytic" evidence="5">
    <location>
        <begin position="2"/>
        <end position="203"/>
    </location>
</feature>
<dbReference type="InterPro" id="IPR017853">
    <property type="entry name" value="GH"/>
</dbReference>
<dbReference type="InterPro" id="IPR025705">
    <property type="entry name" value="Beta_hexosaminidase_sua/sub"/>
</dbReference>
<comment type="caution">
    <text evidence="6">The sequence shown here is derived from an EMBL/GenBank/DDBJ whole genome shotgun (WGS) entry which is preliminary data.</text>
</comment>
<comment type="catalytic activity">
    <reaction evidence="1">
        <text>Hydrolysis of terminal non-reducing N-acetyl-D-hexosamine residues in N-acetyl-beta-D-hexosaminides.</text>
        <dbReference type="EC" id="3.2.1.52"/>
    </reaction>
</comment>